<comment type="caution">
    <text evidence="1">The sequence shown here is derived from an EMBL/GenBank/DDBJ whole genome shotgun (WGS) entry which is preliminary data.</text>
</comment>
<evidence type="ECO:0008006" key="2">
    <source>
        <dbReference type="Google" id="ProtNLM"/>
    </source>
</evidence>
<evidence type="ECO:0000313" key="1">
    <source>
        <dbReference type="EMBL" id="MPM10051.1"/>
    </source>
</evidence>
<organism evidence="1">
    <name type="scientific">bioreactor metagenome</name>
    <dbReference type="NCBI Taxonomy" id="1076179"/>
    <lineage>
        <taxon>unclassified sequences</taxon>
        <taxon>metagenomes</taxon>
        <taxon>ecological metagenomes</taxon>
    </lineage>
</organism>
<dbReference type="EMBL" id="VSSQ01001644">
    <property type="protein sequence ID" value="MPM10051.1"/>
    <property type="molecule type" value="Genomic_DNA"/>
</dbReference>
<accession>A0A644X2E2</accession>
<sequence length="405" mass="45471">MDKVFELEISRPGSFGANTSTLFALPATPYEILDALDKARITDERVIYSMEITSCKLDYLPQFIIPSTNLYELNHLAQRLEAMSQWELDCFEGLTMMDTIHTDYAPIAVERLINMTHSLDNCQIAYEAHDNESLGRFYADNGFVPVLDGLPENVFAWLDYEKIGKEMYDGEGGVFTPSGYVVQNGEILPVYHSGEAIHREKPDYAVLLKVTKGCFNDPEYDNDLVTFMKLPANEDEVCRAAQEVNAASPKECAFAVVDCTIPRLSEKITDELENGNLNTVWELSVQLKRLSDDGSIPTFKAMLESAPNEISLEDALDLAYQAGEFRLLREIASPEDYAKAELAKCNIPLKEELLQSQNLYRYGEKLMEMNQAIGTDYGILYSPDGRTVEQCLVLPGQHMQMGGQS</sequence>
<proteinExistence type="predicted"/>
<dbReference type="AlphaFoldDB" id="A0A644X2E2"/>
<gene>
    <name evidence="1" type="ORF">SDC9_56375</name>
</gene>
<name>A0A644X2E2_9ZZZZ</name>
<reference evidence="1" key="1">
    <citation type="submission" date="2019-08" db="EMBL/GenBank/DDBJ databases">
        <authorList>
            <person name="Kucharzyk K."/>
            <person name="Murdoch R.W."/>
            <person name="Higgins S."/>
            <person name="Loffler F."/>
        </authorList>
    </citation>
    <scope>NUCLEOTIDE SEQUENCE</scope>
</reference>
<protein>
    <recommendedName>
        <fullName evidence="2">Antirestriction protein ArdA</fullName>
    </recommendedName>
</protein>